<gene>
    <name evidence="2" type="ordered locus">MHC_00740</name>
</gene>
<evidence type="ECO:0000313" key="2">
    <source>
        <dbReference type="EMBL" id="AEW45014.1"/>
    </source>
</evidence>
<keyword evidence="1" id="KW-0812">Transmembrane</keyword>
<organism evidence="2 3">
    <name type="scientific">Mycoplasma haemocanis (strain Illinois)</name>
    <dbReference type="NCBI Taxonomy" id="1111676"/>
    <lineage>
        <taxon>Bacteria</taxon>
        <taxon>Bacillati</taxon>
        <taxon>Mycoplasmatota</taxon>
        <taxon>Mollicutes</taxon>
        <taxon>Mycoplasmataceae</taxon>
        <taxon>Mycoplasma</taxon>
    </lineage>
</organism>
<feature type="transmembrane region" description="Helical" evidence="1">
    <location>
        <begin position="6"/>
        <end position="26"/>
    </location>
</feature>
<dbReference type="EMBL" id="CP003199">
    <property type="protein sequence ID" value="AEW45014.1"/>
    <property type="molecule type" value="Genomic_DNA"/>
</dbReference>
<dbReference type="OrthoDB" id="401900at2"/>
<dbReference type="HOGENOM" id="CLU_087258_1_0_14"/>
<evidence type="ECO:0000256" key="1">
    <source>
        <dbReference type="SAM" id="Phobius"/>
    </source>
</evidence>
<proteinExistence type="predicted"/>
<keyword evidence="1" id="KW-1133">Transmembrane helix</keyword>
<reference evidence="2 3" key="1">
    <citation type="journal article" date="2012" name="J. Bacteriol.">
        <title>Complete genome sequence of Mycoplasma haemocanis strain Illinois.</title>
        <authorList>
            <person name="do Nascimento N.C."/>
            <person name="Guimaraes A.M."/>
            <person name="Santos A.P."/>
            <person name="Sanmiguel P.J."/>
            <person name="Messick J.B."/>
        </authorList>
    </citation>
    <scope>NUCLEOTIDE SEQUENCE [LARGE SCALE GENOMIC DNA]</scope>
    <source>
        <strain evidence="2 3">Illinois</strain>
    </source>
</reference>
<dbReference type="Proteomes" id="UP000009135">
    <property type="component" value="Chromosome"/>
</dbReference>
<protein>
    <submittedName>
        <fullName evidence="2">Uncharacterized protein</fullName>
    </submittedName>
</protein>
<dbReference type="STRING" id="1111676.MHC_00740"/>
<sequence length="214" mass="24285">MTWKVIAGLGAVGTTSGIGIGGLYLYTKDSIGNQVKGRVLGTESKFNDSWKFKFKQMKEESQVEFPELENIKTQYSDNEEKGAEALKDWCSKSYSHVYKSVFSYKNNSRLKKVEKYCIQSLQEKLTSLLTGNHKLLGNETNESQSDYSTNFNKIQNYDEANKGKLPAELKGLKSAEVSTKWVELQNWCKKIRSIPFTEEGDTFKVGKELCIKTN</sequence>
<keyword evidence="1" id="KW-0472">Membrane</keyword>
<evidence type="ECO:0000313" key="3">
    <source>
        <dbReference type="Proteomes" id="UP000009135"/>
    </source>
</evidence>
<keyword evidence="3" id="KW-1185">Reference proteome</keyword>
<name>H6N5Q4_MYCHN</name>
<dbReference type="KEGG" id="mhe:MHC_00740"/>
<accession>H6N5Q4</accession>
<dbReference type="AlphaFoldDB" id="H6N5Q4"/>